<reference evidence="2" key="1">
    <citation type="submission" date="2021-02" db="EMBL/GenBank/DDBJ databases">
        <authorList>
            <person name="Nowell W R."/>
        </authorList>
    </citation>
    <scope>NUCLEOTIDE SEQUENCE</scope>
</reference>
<accession>A0A8S2DSX1</accession>
<name>A0A8S2DSX1_9BILA</name>
<dbReference type="GO" id="GO:0005509">
    <property type="term" value="F:calcium ion binding"/>
    <property type="evidence" value="ECO:0007669"/>
    <property type="project" value="InterPro"/>
</dbReference>
<evidence type="ECO:0000313" key="4">
    <source>
        <dbReference type="Proteomes" id="UP000677228"/>
    </source>
</evidence>
<sequence>MVGRVGCHAVLALTEVCASEEKTTGEKRTKLQKPLRNVCTSLPCVCFQNQSVYGQGFGGGYGLPRYPINQMGYGLYRPHLDLPGAAFRAADYNHDGVLDRSEFRRFASGYMY</sequence>
<dbReference type="InterPro" id="IPR002048">
    <property type="entry name" value="EF_hand_dom"/>
</dbReference>
<feature type="domain" description="EF-hand" evidence="1">
    <location>
        <begin position="86"/>
        <end position="106"/>
    </location>
</feature>
<gene>
    <name evidence="2" type="ORF">OVA965_LOCUS14213</name>
    <name evidence="3" type="ORF">TMI583_LOCUS14218</name>
</gene>
<dbReference type="Proteomes" id="UP000682733">
    <property type="component" value="Unassembled WGS sequence"/>
</dbReference>
<dbReference type="Proteomes" id="UP000677228">
    <property type="component" value="Unassembled WGS sequence"/>
</dbReference>
<protein>
    <recommendedName>
        <fullName evidence="1">EF-hand domain-containing protein</fullName>
    </recommendedName>
</protein>
<comment type="caution">
    <text evidence="2">The sequence shown here is derived from an EMBL/GenBank/DDBJ whole genome shotgun (WGS) entry which is preliminary data.</text>
</comment>
<dbReference type="InterPro" id="IPR018247">
    <property type="entry name" value="EF_Hand_1_Ca_BS"/>
</dbReference>
<dbReference type="EMBL" id="CAJNOK010006114">
    <property type="protein sequence ID" value="CAF0993920.1"/>
    <property type="molecule type" value="Genomic_DNA"/>
</dbReference>
<evidence type="ECO:0000259" key="1">
    <source>
        <dbReference type="Pfam" id="PF13202"/>
    </source>
</evidence>
<dbReference type="AlphaFoldDB" id="A0A8S2DSX1"/>
<dbReference type="PROSITE" id="PS00018">
    <property type="entry name" value="EF_HAND_1"/>
    <property type="match status" value="1"/>
</dbReference>
<proteinExistence type="predicted"/>
<evidence type="ECO:0000313" key="3">
    <source>
        <dbReference type="EMBL" id="CAF3763784.1"/>
    </source>
</evidence>
<organism evidence="2 4">
    <name type="scientific">Didymodactylos carnosus</name>
    <dbReference type="NCBI Taxonomy" id="1234261"/>
    <lineage>
        <taxon>Eukaryota</taxon>
        <taxon>Metazoa</taxon>
        <taxon>Spiralia</taxon>
        <taxon>Gnathifera</taxon>
        <taxon>Rotifera</taxon>
        <taxon>Eurotatoria</taxon>
        <taxon>Bdelloidea</taxon>
        <taxon>Philodinida</taxon>
        <taxon>Philodinidae</taxon>
        <taxon>Didymodactylos</taxon>
    </lineage>
</organism>
<evidence type="ECO:0000313" key="2">
    <source>
        <dbReference type="EMBL" id="CAF0993920.1"/>
    </source>
</evidence>
<dbReference type="Pfam" id="PF13202">
    <property type="entry name" value="EF-hand_5"/>
    <property type="match status" value="1"/>
</dbReference>
<dbReference type="EMBL" id="CAJOBA010006121">
    <property type="protein sequence ID" value="CAF3763784.1"/>
    <property type="molecule type" value="Genomic_DNA"/>
</dbReference>